<evidence type="ECO:0000256" key="1">
    <source>
        <dbReference type="ARBA" id="ARBA00023125"/>
    </source>
</evidence>
<accession>A0A261UJ30</accession>
<dbReference type="Pfam" id="PF01381">
    <property type="entry name" value="HTH_3"/>
    <property type="match status" value="1"/>
</dbReference>
<dbReference type="AlphaFoldDB" id="A0A261UJ30"/>
<dbReference type="GO" id="GO:0005829">
    <property type="term" value="C:cytosol"/>
    <property type="evidence" value="ECO:0007669"/>
    <property type="project" value="TreeGrafter"/>
</dbReference>
<dbReference type="Proteomes" id="UP000215767">
    <property type="component" value="Unassembled WGS sequence"/>
</dbReference>
<protein>
    <recommendedName>
        <fullName evidence="3">HTH cro/C1-type domain-containing protein</fullName>
    </recommendedName>
</protein>
<dbReference type="Gene3D" id="1.10.260.40">
    <property type="entry name" value="lambda repressor-like DNA-binding domains"/>
    <property type="match status" value="1"/>
</dbReference>
<evidence type="ECO:0000313" key="4">
    <source>
        <dbReference type="EMBL" id="OZI60873.1"/>
    </source>
</evidence>
<dbReference type="SMART" id="SM00530">
    <property type="entry name" value="HTH_XRE"/>
    <property type="match status" value="1"/>
</dbReference>
<keyword evidence="1" id="KW-0238">DNA-binding</keyword>
<proteinExistence type="predicted"/>
<dbReference type="InterPro" id="IPR010982">
    <property type="entry name" value="Lambda_DNA-bd_dom_sf"/>
</dbReference>
<dbReference type="Gene3D" id="2.60.120.10">
    <property type="entry name" value="Jelly Rolls"/>
    <property type="match status" value="1"/>
</dbReference>
<dbReference type="PROSITE" id="PS50943">
    <property type="entry name" value="HTH_CROC1"/>
    <property type="match status" value="1"/>
</dbReference>
<feature type="domain" description="HTH cro/C1-type" evidence="3">
    <location>
        <begin position="49"/>
        <end position="102"/>
    </location>
</feature>
<dbReference type="Pfam" id="PF07883">
    <property type="entry name" value="Cupin_2"/>
    <property type="match status" value="1"/>
</dbReference>
<dbReference type="InterPro" id="IPR050807">
    <property type="entry name" value="TransReg_Diox_bact_type"/>
</dbReference>
<comment type="caution">
    <text evidence="4">The sequence shown here is derived from an EMBL/GenBank/DDBJ whole genome shotgun (WGS) entry which is preliminary data.</text>
</comment>
<sequence>MPSKKSPAVSDRPRARKARTPTAIAREASADNGDHADSAELLRIGSIARDLRKRAGLGLQALAERAGISAAMLSQIERGLSTPSLRSLRLLSEALEIPISRFFEQPAQARPPSFVVRMNERRRLRLSPTGVIKDLISPDSPSWIEMYELRLLPGGSSGNDFHRHDGEKAGYVLEGQLQLMLGQETFVLNPGDAFRFPSIVPHMFRNPSEDAARIIWINASAATRE</sequence>
<dbReference type="InterPro" id="IPR011051">
    <property type="entry name" value="RmlC_Cupin_sf"/>
</dbReference>
<dbReference type="EMBL" id="NEVS01000004">
    <property type="protein sequence ID" value="OZI60873.1"/>
    <property type="molecule type" value="Genomic_DNA"/>
</dbReference>
<dbReference type="OrthoDB" id="9814751at2"/>
<dbReference type="SUPFAM" id="SSF51182">
    <property type="entry name" value="RmlC-like cupins"/>
    <property type="match status" value="1"/>
</dbReference>
<feature type="region of interest" description="Disordered" evidence="2">
    <location>
        <begin position="1"/>
        <end position="32"/>
    </location>
</feature>
<name>A0A261UJ30_9BORD</name>
<dbReference type="PANTHER" id="PTHR46797:SF2">
    <property type="entry name" value="TRANSCRIPTIONAL REGULATOR"/>
    <property type="match status" value="1"/>
</dbReference>
<dbReference type="GO" id="GO:0003700">
    <property type="term" value="F:DNA-binding transcription factor activity"/>
    <property type="evidence" value="ECO:0007669"/>
    <property type="project" value="TreeGrafter"/>
</dbReference>
<organism evidence="4 5">
    <name type="scientific">Bordetella genomosp. 11</name>
    <dbReference type="NCBI Taxonomy" id="1416808"/>
    <lineage>
        <taxon>Bacteria</taxon>
        <taxon>Pseudomonadati</taxon>
        <taxon>Pseudomonadota</taxon>
        <taxon>Betaproteobacteria</taxon>
        <taxon>Burkholderiales</taxon>
        <taxon>Alcaligenaceae</taxon>
        <taxon>Bordetella</taxon>
    </lineage>
</organism>
<dbReference type="GO" id="GO:0003677">
    <property type="term" value="F:DNA binding"/>
    <property type="evidence" value="ECO:0007669"/>
    <property type="project" value="UniProtKB-KW"/>
</dbReference>
<evidence type="ECO:0000259" key="3">
    <source>
        <dbReference type="PROSITE" id="PS50943"/>
    </source>
</evidence>
<dbReference type="InterPro" id="IPR001387">
    <property type="entry name" value="Cro/C1-type_HTH"/>
</dbReference>
<dbReference type="CDD" id="cd00093">
    <property type="entry name" value="HTH_XRE"/>
    <property type="match status" value="1"/>
</dbReference>
<dbReference type="RefSeq" id="WP_094842278.1">
    <property type="nucleotide sequence ID" value="NZ_NEVS01000004.1"/>
</dbReference>
<dbReference type="InterPro" id="IPR014710">
    <property type="entry name" value="RmlC-like_jellyroll"/>
</dbReference>
<gene>
    <name evidence="4" type="ORF">CAL28_16020</name>
</gene>
<evidence type="ECO:0000313" key="5">
    <source>
        <dbReference type="Proteomes" id="UP000215767"/>
    </source>
</evidence>
<dbReference type="PANTHER" id="PTHR46797">
    <property type="entry name" value="HTH-TYPE TRANSCRIPTIONAL REGULATOR"/>
    <property type="match status" value="1"/>
</dbReference>
<dbReference type="SUPFAM" id="SSF47413">
    <property type="entry name" value="lambda repressor-like DNA-binding domains"/>
    <property type="match status" value="1"/>
</dbReference>
<dbReference type="CDD" id="cd02209">
    <property type="entry name" value="cupin_XRE_C"/>
    <property type="match status" value="1"/>
</dbReference>
<keyword evidence="5" id="KW-1185">Reference proteome</keyword>
<evidence type="ECO:0000256" key="2">
    <source>
        <dbReference type="SAM" id="MobiDB-lite"/>
    </source>
</evidence>
<dbReference type="InterPro" id="IPR013096">
    <property type="entry name" value="Cupin_2"/>
</dbReference>
<reference evidence="5" key="1">
    <citation type="submission" date="2017-05" db="EMBL/GenBank/DDBJ databases">
        <title>Complete and WGS of Bordetella genogroups.</title>
        <authorList>
            <person name="Spilker T."/>
            <person name="Lipuma J."/>
        </authorList>
    </citation>
    <scope>NUCLEOTIDE SEQUENCE [LARGE SCALE GENOMIC DNA]</scope>
    <source>
        <strain evidence="5">AU8856</strain>
    </source>
</reference>